<reference evidence="2 3" key="1">
    <citation type="submission" date="2019-02" db="EMBL/GenBank/DDBJ databases">
        <title>Deep-cultivation of Planctomycetes and their phenomic and genomic characterization uncovers novel biology.</title>
        <authorList>
            <person name="Wiegand S."/>
            <person name="Jogler M."/>
            <person name="Boedeker C."/>
            <person name="Pinto D."/>
            <person name="Vollmers J."/>
            <person name="Rivas-Marin E."/>
            <person name="Kohn T."/>
            <person name="Peeters S.H."/>
            <person name="Heuer A."/>
            <person name="Rast P."/>
            <person name="Oberbeckmann S."/>
            <person name="Bunk B."/>
            <person name="Jeske O."/>
            <person name="Meyerdierks A."/>
            <person name="Storesund J.E."/>
            <person name="Kallscheuer N."/>
            <person name="Luecker S."/>
            <person name="Lage O.M."/>
            <person name="Pohl T."/>
            <person name="Merkel B.J."/>
            <person name="Hornburger P."/>
            <person name="Mueller R.-W."/>
            <person name="Bruemmer F."/>
            <person name="Labrenz M."/>
            <person name="Spormann A.M."/>
            <person name="Op Den Camp H."/>
            <person name="Overmann J."/>
            <person name="Amann R."/>
            <person name="Jetten M.S.M."/>
            <person name="Mascher T."/>
            <person name="Medema M.H."/>
            <person name="Devos D.P."/>
            <person name="Kaster A.-K."/>
            <person name="Ovreas L."/>
            <person name="Rohde M."/>
            <person name="Galperin M.Y."/>
            <person name="Jogler C."/>
        </authorList>
    </citation>
    <scope>NUCLEOTIDE SEQUENCE [LARGE SCALE GENOMIC DNA]</scope>
    <source>
        <strain evidence="2 3">Poly59</strain>
    </source>
</reference>
<accession>A0A5C6EV09</accession>
<name>A0A5C6EV09_9BACT</name>
<dbReference type="EMBL" id="SJPX01000003">
    <property type="protein sequence ID" value="TWU51466.1"/>
    <property type="molecule type" value="Genomic_DNA"/>
</dbReference>
<keyword evidence="1" id="KW-0812">Transmembrane</keyword>
<dbReference type="AlphaFoldDB" id="A0A5C6EV09"/>
<feature type="transmembrane region" description="Helical" evidence="1">
    <location>
        <begin position="84"/>
        <end position="103"/>
    </location>
</feature>
<feature type="transmembrane region" description="Helical" evidence="1">
    <location>
        <begin position="51"/>
        <end position="72"/>
    </location>
</feature>
<comment type="caution">
    <text evidence="2">The sequence shown here is derived from an EMBL/GenBank/DDBJ whole genome shotgun (WGS) entry which is preliminary data.</text>
</comment>
<protein>
    <submittedName>
        <fullName evidence="2">Uncharacterized protein</fullName>
    </submittedName>
</protein>
<keyword evidence="1" id="KW-1133">Transmembrane helix</keyword>
<keyword evidence="1" id="KW-0472">Membrane</keyword>
<evidence type="ECO:0000313" key="3">
    <source>
        <dbReference type="Proteomes" id="UP000317977"/>
    </source>
</evidence>
<proteinExistence type="predicted"/>
<sequence length="129" mass="13902">MIFVFRIILAVLTLTTAFYVYRDLPEYRVTITIGVGIPLATLVLIVRRIHVFPIVCCAAFSLIGAALNTSVYCTHGNGLGIDSQSMIVGVVIGGGFGMFLNAIRSQRILANIHSTTGVDQFLTKAEGEP</sequence>
<feature type="transmembrane region" description="Helical" evidence="1">
    <location>
        <begin position="27"/>
        <end position="46"/>
    </location>
</feature>
<dbReference type="Proteomes" id="UP000317977">
    <property type="component" value="Unassembled WGS sequence"/>
</dbReference>
<evidence type="ECO:0000313" key="2">
    <source>
        <dbReference type="EMBL" id="TWU51466.1"/>
    </source>
</evidence>
<organism evidence="2 3">
    <name type="scientific">Rubripirellula reticaptiva</name>
    <dbReference type="NCBI Taxonomy" id="2528013"/>
    <lineage>
        <taxon>Bacteria</taxon>
        <taxon>Pseudomonadati</taxon>
        <taxon>Planctomycetota</taxon>
        <taxon>Planctomycetia</taxon>
        <taxon>Pirellulales</taxon>
        <taxon>Pirellulaceae</taxon>
        <taxon>Rubripirellula</taxon>
    </lineage>
</organism>
<evidence type="ECO:0000256" key="1">
    <source>
        <dbReference type="SAM" id="Phobius"/>
    </source>
</evidence>
<keyword evidence="3" id="KW-1185">Reference proteome</keyword>
<gene>
    <name evidence="2" type="ORF">Poly59_30580</name>
</gene>